<dbReference type="InterPro" id="IPR026173">
    <property type="entry name" value="SPAG17"/>
</dbReference>
<evidence type="ECO:0000313" key="2">
    <source>
        <dbReference type="EMBL" id="CAH0401960.1"/>
    </source>
</evidence>
<accession>A0ABN8B4F1</accession>
<dbReference type="PANTHER" id="PTHR21963">
    <property type="entry name" value="PF6"/>
    <property type="match status" value="1"/>
</dbReference>
<proteinExistence type="predicted"/>
<dbReference type="PANTHER" id="PTHR21963:SF1">
    <property type="entry name" value="SPERM-ASSOCIATED ANTIGEN 17"/>
    <property type="match status" value="1"/>
</dbReference>
<dbReference type="EMBL" id="OU963895">
    <property type="protein sequence ID" value="CAH0401960.1"/>
    <property type="molecule type" value="Genomic_DNA"/>
</dbReference>
<feature type="compositionally biased region" description="Polar residues" evidence="1">
    <location>
        <begin position="1067"/>
        <end position="1076"/>
    </location>
</feature>
<name>A0ABN8B4F1_CHISP</name>
<feature type="region of interest" description="Disordered" evidence="1">
    <location>
        <begin position="162"/>
        <end position="194"/>
    </location>
</feature>
<feature type="region of interest" description="Disordered" evidence="1">
    <location>
        <begin position="819"/>
        <end position="844"/>
    </location>
</feature>
<dbReference type="Proteomes" id="UP001153292">
    <property type="component" value="Chromosome 2"/>
</dbReference>
<keyword evidence="3" id="KW-1185">Reference proteome</keyword>
<organism evidence="2 3">
    <name type="scientific">Chilo suppressalis</name>
    <name type="common">Asiatic rice borer moth</name>
    <dbReference type="NCBI Taxonomy" id="168631"/>
    <lineage>
        <taxon>Eukaryota</taxon>
        <taxon>Metazoa</taxon>
        <taxon>Ecdysozoa</taxon>
        <taxon>Arthropoda</taxon>
        <taxon>Hexapoda</taxon>
        <taxon>Insecta</taxon>
        <taxon>Pterygota</taxon>
        <taxon>Neoptera</taxon>
        <taxon>Endopterygota</taxon>
        <taxon>Lepidoptera</taxon>
        <taxon>Glossata</taxon>
        <taxon>Ditrysia</taxon>
        <taxon>Pyraloidea</taxon>
        <taxon>Crambidae</taxon>
        <taxon>Crambinae</taxon>
        <taxon>Chilo</taxon>
    </lineage>
</organism>
<evidence type="ECO:0008006" key="4">
    <source>
        <dbReference type="Google" id="ProtNLM"/>
    </source>
</evidence>
<gene>
    <name evidence="2" type="ORF">CHILSU_LOCUS5197</name>
</gene>
<reference evidence="2" key="1">
    <citation type="submission" date="2021-12" db="EMBL/GenBank/DDBJ databases">
        <authorList>
            <person name="King R."/>
        </authorList>
    </citation>
    <scope>NUCLEOTIDE SEQUENCE</scope>
</reference>
<protein>
    <recommendedName>
        <fullName evidence="4">Sperm-associated antigen 17</fullName>
    </recommendedName>
</protein>
<evidence type="ECO:0000256" key="1">
    <source>
        <dbReference type="SAM" id="MobiDB-lite"/>
    </source>
</evidence>
<sequence length="1760" mass="202647">MGPKKGRDPTADENYWRTSIEDATLDEDNWKVKVIIIEAAGSDQDRIYINKFETVAADEKRFVIKNICKTETTFMINQLGSEKKIKDDNLRVFEEGQYFLKDKKEIPPDILALIIKHLILKMKEEYLFIKRQRLEVREGMRHESATMIDRVEVRGTVSVKPPEPLDLPSPIKGKGKKEDQEPISQTFDPTDGKKYNTSLRVRGEEWRDKVYVDDFPTEGPNLYVAITGFVEPDLPACLINIGIPLTAVVQVRIDCTATKVPSSLIRTSKRGQSQTEILGEKSMKFWEDIQNLRIQRETADIFKDTAFIVFTPPYWESDNLSGNSEKIYDELCFLMYDVQDLNRQHVHYLENMDIIQIPLAKSDDRKFKFYLEDIQDFPLECITVYSILNSILLSVEKSQALEQNSSITSLSTPLMCTKAKSKSVDEETKISRAEKLVKNVFSTLCKTDANKKSFRITYGEEYEQHEDPIVINYGDTAKYSTFHLGNINLDNIVSTTLLGMPLNSLWKSFNKAHGELEAKINFHVNLLLSCFDRKDIETAELNRLIHILACRKLYNNRSSLKTKDVTSSTINDFKKVYLKRSILAEPLPQCPSLLKISNSMSPSYLSLTKSEKMSNVSHEDDPEDFRIKFLFDCPDLSELVSAAEIANEQPINHMFDDFQYFEDFTSISAFQILLEAFNMFNCIDYKYCEVTDSIVLMFFNSHDKDGVSHQEWRCHIPTPISLQDFFDFVLEENFDWIQNGEKIYEENVIIRSQSACKEGVNPFPEKSCIETTEVELDLLMEGSLKYQEIAKMEEVSPETSNTNFTSKKTTLSPISIEVDSKSGKKTKSTGSTPKHLRQSFMAPGASSDTSVQIIKKPFIGYDLGNRRVEVFGQNSTFFSKDGTRVISKYTLTIPRNLEFIILNVVPGNTANEFWLHRALGDYVPAEIMDMCESFRITSKHHVVIYIKKLNYAFPLPQITLSDNISRTAPTVNNDENTSLFENHCLHSLLVTWPNGLITESVHIENSSDVSHIKQYYISPILNLDEEMRFVSLKGEVIIFRPSGIIEVLQPDGSIIRITKYEKKLIQSEPQETYSETSSEKSKKVKGKDKAPDKNKVRSKTPSKSSKNTDVDDSFEVSPEYALVIEDFETIESNGLRQRWINEIPHPIENLLIRTATDYCLREVFSRRMDGTNILLNKDGVHVVTFPNNTRIITNYFVEDELIYPEWTEEEKNLFFLFDSDEIETSTVKSKGSVSQKSYVESRNYSASVASSKFEEEQVKEKERTDGYVSVQIMYTIEHANFSTITINKSNGEIAVDSPNGTKVVVDIHNHYNICLDNLTNAKFDGKTLDIDYRSCSECSSTTSSSIRVRTDDKSSVTKMHQNWLKMKDSFGKNIVVNEEGHISIMDEPNSKEICLNDVSENVEDKKNDNKSDTSILSHVKCREMFLAKAMRFFVLNRDLTCSELVHRAILNEYKQNCRWQPWCLINHYDTFGDHRSLLSILTPVHLTETEKWLMDSKLADKPKHLTYKDLKKDSGKGFYHWMRPYDRYQPKPMKPPNVLPERLPRAFIIRTLEQQWKDDERQTLKGAKELLVAILRYRRAMESDSELILHVPLRDTRSDAEKRTDDIIQALGQRIYDDLKTRLNQDVQKRAKAAITTKPEATPEMSLESELVEEEFGEQRRLEEERESQLIEAEAAEISPNLKRYWRRRAEECKEEKFYKYLLREGSVPPYFRNVLGGAIWWDIYNAAEDAANVSERNKMKCACADEGTTHTDDSITPFM</sequence>
<feature type="region of interest" description="Disordered" evidence="1">
    <location>
        <begin position="1066"/>
        <end position="1112"/>
    </location>
</feature>
<evidence type="ECO:0000313" key="3">
    <source>
        <dbReference type="Proteomes" id="UP001153292"/>
    </source>
</evidence>
<feature type="compositionally biased region" description="Basic and acidic residues" evidence="1">
    <location>
        <begin position="1077"/>
        <end position="1095"/>
    </location>
</feature>